<reference evidence="2 3" key="1">
    <citation type="submission" date="2017-09" db="EMBL/GenBank/DDBJ databases">
        <title>Depth-based differentiation of microbial function through sediment-hosted aquifers and enrichment of novel symbionts in the deep terrestrial subsurface.</title>
        <authorList>
            <person name="Probst A.J."/>
            <person name="Ladd B."/>
            <person name="Jarett J.K."/>
            <person name="Geller-Mcgrath D.E."/>
            <person name="Sieber C.M."/>
            <person name="Emerson J.B."/>
            <person name="Anantharaman K."/>
            <person name="Thomas B.C."/>
            <person name="Malmstrom R."/>
            <person name="Stieglmeier M."/>
            <person name="Klingl A."/>
            <person name="Woyke T."/>
            <person name="Ryan C.M."/>
            <person name="Banfield J.F."/>
        </authorList>
    </citation>
    <scope>NUCLEOTIDE SEQUENCE [LARGE SCALE GENOMIC DNA]</scope>
    <source>
        <strain evidence="2">CG11_big_fil_rev_8_21_14_0_20_44_10</strain>
    </source>
</reference>
<feature type="transmembrane region" description="Helical" evidence="1">
    <location>
        <begin position="20"/>
        <end position="43"/>
    </location>
</feature>
<name>A0A2H0KPN3_9BACT</name>
<sequence>MENYEKENKLVKIIEGGDVILTVLLVALGLIVGFICSFVYYNFVKVPALMEQSAQTQARTQLAYASLVMNSEVQLFDCVVKGIDGNTLMADDLLGDQKQSRSFLISDQSKLFKREVISDSSANSPSSNPGEIKLLDIKIGDTVHIEAKKANESNQYPAEKVFLIVLR</sequence>
<organism evidence="2 3">
    <name type="scientific">Candidatus Portnoybacteria bacterium CG11_big_fil_rev_8_21_14_0_20_44_10</name>
    <dbReference type="NCBI Taxonomy" id="1974818"/>
    <lineage>
        <taxon>Bacteria</taxon>
        <taxon>Candidatus Portnoyibacteriota</taxon>
    </lineage>
</organism>
<protein>
    <submittedName>
        <fullName evidence="2">Uncharacterized protein</fullName>
    </submittedName>
</protein>
<keyword evidence="1" id="KW-1133">Transmembrane helix</keyword>
<evidence type="ECO:0000313" key="2">
    <source>
        <dbReference type="EMBL" id="PIQ74077.1"/>
    </source>
</evidence>
<proteinExistence type="predicted"/>
<accession>A0A2H0KPN3</accession>
<evidence type="ECO:0000313" key="3">
    <source>
        <dbReference type="Proteomes" id="UP000231550"/>
    </source>
</evidence>
<dbReference type="Proteomes" id="UP000231550">
    <property type="component" value="Unassembled WGS sequence"/>
</dbReference>
<keyword evidence="1" id="KW-0812">Transmembrane</keyword>
<keyword evidence="1" id="KW-0472">Membrane</keyword>
<dbReference type="EMBL" id="PCVN01000109">
    <property type="protein sequence ID" value="PIQ74077.1"/>
    <property type="molecule type" value="Genomic_DNA"/>
</dbReference>
<evidence type="ECO:0000256" key="1">
    <source>
        <dbReference type="SAM" id="Phobius"/>
    </source>
</evidence>
<comment type="caution">
    <text evidence="2">The sequence shown here is derived from an EMBL/GenBank/DDBJ whole genome shotgun (WGS) entry which is preliminary data.</text>
</comment>
<dbReference type="AlphaFoldDB" id="A0A2H0KPN3"/>
<gene>
    <name evidence="2" type="ORF">COV85_04115</name>
</gene>